<gene>
    <name evidence="6" type="ORF">MSAN_00768400</name>
</gene>
<feature type="transmembrane region" description="Helical" evidence="5">
    <location>
        <begin position="16"/>
        <end position="35"/>
    </location>
</feature>
<keyword evidence="4 5" id="KW-0472">Membrane</keyword>
<organism evidence="6 7">
    <name type="scientific">Mycena sanguinolenta</name>
    <dbReference type="NCBI Taxonomy" id="230812"/>
    <lineage>
        <taxon>Eukaryota</taxon>
        <taxon>Fungi</taxon>
        <taxon>Dikarya</taxon>
        <taxon>Basidiomycota</taxon>
        <taxon>Agaricomycotina</taxon>
        <taxon>Agaricomycetes</taxon>
        <taxon>Agaricomycetidae</taxon>
        <taxon>Agaricales</taxon>
        <taxon>Marasmiineae</taxon>
        <taxon>Mycenaceae</taxon>
        <taxon>Mycena</taxon>
    </lineage>
</organism>
<dbReference type="EMBL" id="JACAZH010000004">
    <property type="protein sequence ID" value="KAF7371323.1"/>
    <property type="molecule type" value="Genomic_DNA"/>
</dbReference>
<dbReference type="OrthoDB" id="3358017at2759"/>
<evidence type="ECO:0000256" key="4">
    <source>
        <dbReference type="ARBA" id="ARBA00023136"/>
    </source>
</evidence>
<dbReference type="GO" id="GO:0005886">
    <property type="term" value="C:plasma membrane"/>
    <property type="evidence" value="ECO:0007669"/>
    <property type="project" value="TreeGrafter"/>
</dbReference>
<dbReference type="PANTHER" id="PTHR31465">
    <property type="entry name" value="PROTEIN RTA1-RELATED"/>
    <property type="match status" value="1"/>
</dbReference>
<dbReference type="InterPro" id="IPR007568">
    <property type="entry name" value="RTA1"/>
</dbReference>
<feature type="transmembrane region" description="Helical" evidence="5">
    <location>
        <begin position="249"/>
        <end position="267"/>
    </location>
</feature>
<keyword evidence="2 5" id="KW-0812">Transmembrane</keyword>
<dbReference type="GO" id="GO:0000324">
    <property type="term" value="C:fungal-type vacuole"/>
    <property type="evidence" value="ECO:0007669"/>
    <property type="project" value="TreeGrafter"/>
</dbReference>
<feature type="transmembrane region" description="Helical" evidence="5">
    <location>
        <begin position="87"/>
        <end position="105"/>
    </location>
</feature>
<feature type="transmembrane region" description="Helical" evidence="5">
    <location>
        <begin position="47"/>
        <end position="67"/>
    </location>
</feature>
<feature type="transmembrane region" description="Helical" evidence="5">
    <location>
        <begin position="166"/>
        <end position="188"/>
    </location>
</feature>
<protein>
    <submittedName>
        <fullName evidence="6">RTA1-like protein</fullName>
    </submittedName>
</protein>
<evidence type="ECO:0000256" key="1">
    <source>
        <dbReference type="ARBA" id="ARBA00004141"/>
    </source>
</evidence>
<dbReference type="Pfam" id="PF04479">
    <property type="entry name" value="RTA1"/>
    <property type="match status" value="1"/>
</dbReference>
<dbReference type="PANTHER" id="PTHR31465:SF9">
    <property type="entry name" value="SPHINGOID LONG-CHAIN BASE TRANSPORTER RSB1"/>
    <property type="match status" value="1"/>
</dbReference>
<feature type="transmembrane region" description="Helical" evidence="5">
    <location>
        <begin position="126"/>
        <end position="146"/>
    </location>
</feature>
<comment type="caution">
    <text evidence="6">The sequence shown here is derived from an EMBL/GenBank/DDBJ whole genome shotgun (WGS) entry which is preliminary data.</text>
</comment>
<name>A0A8H7DGF8_9AGAR</name>
<comment type="subcellular location">
    <subcellularLocation>
        <location evidence="1">Membrane</location>
        <topology evidence="1">Multi-pass membrane protein</topology>
    </subcellularLocation>
</comment>
<keyword evidence="7" id="KW-1185">Reference proteome</keyword>
<dbReference type="AlphaFoldDB" id="A0A8H7DGF8"/>
<reference evidence="6" key="1">
    <citation type="submission" date="2020-05" db="EMBL/GenBank/DDBJ databases">
        <title>Mycena genomes resolve the evolution of fungal bioluminescence.</title>
        <authorList>
            <person name="Tsai I.J."/>
        </authorList>
    </citation>
    <scope>NUCLEOTIDE SEQUENCE</scope>
    <source>
        <strain evidence="6">160909Yilan</strain>
    </source>
</reference>
<feature type="transmembrane region" description="Helical" evidence="5">
    <location>
        <begin position="209"/>
        <end position="229"/>
    </location>
</feature>
<keyword evidence="3 5" id="KW-1133">Transmembrane helix</keyword>
<evidence type="ECO:0000313" key="6">
    <source>
        <dbReference type="EMBL" id="KAF7371323.1"/>
    </source>
</evidence>
<evidence type="ECO:0000256" key="5">
    <source>
        <dbReference type="SAM" id="Phobius"/>
    </source>
</evidence>
<accession>A0A8H7DGF8</accession>
<evidence type="ECO:0000256" key="2">
    <source>
        <dbReference type="ARBA" id="ARBA00022692"/>
    </source>
</evidence>
<evidence type="ECO:0000313" key="7">
    <source>
        <dbReference type="Proteomes" id="UP000623467"/>
    </source>
</evidence>
<evidence type="ECO:0000256" key="3">
    <source>
        <dbReference type="ARBA" id="ARBA00022989"/>
    </source>
</evidence>
<sequence length="298" mass="32491">MSFNNTTVFPAVQETAYGYVPTFGVAVTYLTLFGFSTLLHAGQAAYFGMWWLLPTVCLCGIGELVGWSGRLWSSFSPALSDPYMMQITTTIIAPTPLIAANFILLGRVIRRLGAPYSRLTPKSYTAIFLTCDIIALFVQGGGGGIAASSKSISAQNLGGNIMLGGIIFQFIALCVYVACGVDFLRNYISFTPVRPMISANERGTLDSRVKIMLGAIGFSTLVLFIRSIYRMVELADGWTGKIITTEVYFNVFDAAMVTLAMFTMNFAHPGLLLRSPEDQDAEDLQEEKLPKGSWAPMV</sequence>
<proteinExistence type="predicted"/>
<dbReference type="Proteomes" id="UP000623467">
    <property type="component" value="Unassembled WGS sequence"/>
</dbReference>